<keyword evidence="2" id="KW-1133">Transmembrane helix</keyword>
<keyword evidence="4" id="KW-1185">Reference proteome</keyword>
<name>A0AA37V327_9BACT</name>
<organism evidence="3 4">
    <name type="scientific">Roseisolibacter agri</name>
    <dbReference type="NCBI Taxonomy" id="2014610"/>
    <lineage>
        <taxon>Bacteria</taxon>
        <taxon>Pseudomonadati</taxon>
        <taxon>Gemmatimonadota</taxon>
        <taxon>Gemmatimonadia</taxon>
        <taxon>Gemmatimonadales</taxon>
        <taxon>Gemmatimonadaceae</taxon>
        <taxon>Roseisolibacter</taxon>
    </lineage>
</organism>
<feature type="compositionally biased region" description="Low complexity" evidence="1">
    <location>
        <begin position="65"/>
        <end position="82"/>
    </location>
</feature>
<accession>A0AA37V327</accession>
<protein>
    <submittedName>
        <fullName evidence="3">Uncharacterized protein</fullName>
    </submittedName>
</protein>
<evidence type="ECO:0000313" key="4">
    <source>
        <dbReference type="Proteomes" id="UP001161325"/>
    </source>
</evidence>
<feature type="region of interest" description="Disordered" evidence="1">
    <location>
        <begin position="65"/>
        <end position="120"/>
    </location>
</feature>
<sequence length="299" mass="31150">MPNVETQQRGRHPWLARAAGVAPGALLTAAMLLAVVASARSRGGWLLPGPRAPIPGERVVFVAPRSSDATAPTAAPPRATTDGPAEGSGAVAPPAPIVGPTSEPPTGATPTGTLPAVPRLPIASRAGVDSRLARPRGYVPPGVDARALRLGTPRPDHAPLDSARRDSALAAMRADLSEHALRGRIPVGSDDAGKALAPVGATGLSADGRRDLARAAIVDWQRRDAAAQVQEKGRRPALTISRRLSFGGPRPPAVSDAEVRAMFERTQARVRRRADSLAWLAESTRVAREREESRGQSPG</sequence>
<dbReference type="EMBL" id="BRXS01000004">
    <property type="protein sequence ID" value="GLC26022.1"/>
    <property type="molecule type" value="Genomic_DNA"/>
</dbReference>
<evidence type="ECO:0000256" key="1">
    <source>
        <dbReference type="SAM" id="MobiDB-lite"/>
    </source>
</evidence>
<dbReference type="RefSeq" id="WP_284350493.1">
    <property type="nucleotide sequence ID" value="NZ_BRXS01000004.1"/>
</dbReference>
<feature type="compositionally biased region" description="Low complexity" evidence="1">
    <location>
        <begin position="98"/>
        <end position="115"/>
    </location>
</feature>
<reference evidence="3" key="1">
    <citation type="submission" date="2022-08" db="EMBL/GenBank/DDBJ databases">
        <title>Draft genome sequencing of Roseisolibacter agri AW1220.</title>
        <authorList>
            <person name="Tobiishi Y."/>
            <person name="Tonouchi A."/>
        </authorList>
    </citation>
    <scope>NUCLEOTIDE SEQUENCE</scope>
    <source>
        <strain evidence="3">AW1220</strain>
    </source>
</reference>
<keyword evidence="2" id="KW-0812">Transmembrane</keyword>
<gene>
    <name evidence="3" type="ORF">rosag_25350</name>
</gene>
<proteinExistence type="predicted"/>
<evidence type="ECO:0000313" key="3">
    <source>
        <dbReference type="EMBL" id="GLC26022.1"/>
    </source>
</evidence>
<dbReference type="AlphaFoldDB" id="A0AA37V327"/>
<feature type="region of interest" description="Disordered" evidence="1">
    <location>
        <begin position="132"/>
        <end position="161"/>
    </location>
</feature>
<feature type="transmembrane region" description="Helical" evidence="2">
    <location>
        <begin position="14"/>
        <end position="37"/>
    </location>
</feature>
<keyword evidence="2" id="KW-0472">Membrane</keyword>
<comment type="caution">
    <text evidence="3">The sequence shown here is derived from an EMBL/GenBank/DDBJ whole genome shotgun (WGS) entry which is preliminary data.</text>
</comment>
<evidence type="ECO:0000256" key="2">
    <source>
        <dbReference type="SAM" id="Phobius"/>
    </source>
</evidence>
<dbReference type="Proteomes" id="UP001161325">
    <property type="component" value="Unassembled WGS sequence"/>
</dbReference>